<reference evidence="2 3" key="1">
    <citation type="submission" date="2019-05" db="EMBL/GenBank/DDBJ databases">
        <title>Genomic analysis of Lentibacillus sp. NKC220-2.</title>
        <authorList>
            <person name="Oh Y.J."/>
        </authorList>
    </citation>
    <scope>NUCLEOTIDE SEQUENCE [LARGE SCALE GENOMIC DNA]</scope>
    <source>
        <strain evidence="2 3">NKC220-2</strain>
    </source>
</reference>
<protein>
    <recommendedName>
        <fullName evidence="4">Glycosyl transferase</fullName>
    </recommendedName>
</protein>
<comment type="caution">
    <text evidence="2">The sequence shown here is derived from an EMBL/GenBank/DDBJ whole genome shotgun (WGS) entry which is preliminary data.</text>
</comment>
<proteinExistence type="predicted"/>
<feature type="transmembrane region" description="Helical" evidence="1">
    <location>
        <begin position="12"/>
        <end position="33"/>
    </location>
</feature>
<keyword evidence="1" id="KW-1133">Transmembrane helix</keyword>
<keyword evidence="1" id="KW-0812">Transmembrane</keyword>
<dbReference type="InterPro" id="IPR029465">
    <property type="entry name" value="ATPgrasp_TupA"/>
</dbReference>
<evidence type="ECO:0000313" key="2">
    <source>
        <dbReference type="EMBL" id="TMN21929.1"/>
    </source>
</evidence>
<dbReference type="AlphaFoldDB" id="A0A5S3QJM0"/>
<organism evidence="2 3">
    <name type="scientific">Lentibacillus cibarius</name>
    <dbReference type="NCBI Taxonomy" id="2583219"/>
    <lineage>
        <taxon>Bacteria</taxon>
        <taxon>Bacillati</taxon>
        <taxon>Bacillota</taxon>
        <taxon>Bacilli</taxon>
        <taxon>Bacillales</taxon>
        <taxon>Bacillaceae</taxon>
        <taxon>Lentibacillus</taxon>
    </lineage>
</organism>
<name>A0A5S3QJM0_9BACI</name>
<sequence length="297" mass="34972">MLTLIKKFYRKLHSFFVALLVKISPYLATKYLYKRAMGKSIDLTNPKNFNEKIHWLKLYWKHPLVSKCGDKFEMRNYVNDMGLSNILNNIHSVYDDASNIEWNTLPDKFVLKVTSGSGFNIVCKDKNKINRRKVEKKLNKWIKTNFALKVGEINYQSMKPRIICEEFMETEEGNLPIDYKIFCFNGNPKYILVVTEREIGVKRFMFDNEWNSIDFLKNRTSDGMITPKKPDSLQEMIFYAEKLSNPFPFVRVDFYDYNGRTILGEMTFTPDAGLATRYKESFLRELGDMIDLPEKIT</sequence>
<dbReference type="OrthoDB" id="9791827at2"/>
<dbReference type="EMBL" id="VCIA01000001">
    <property type="protein sequence ID" value="TMN21929.1"/>
    <property type="molecule type" value="Genomic_DNA"/>
</dbReference>
<accession>A0A5S3QJM0</accession>
<evidence type="ECO:0000313" key="3">
    <source>
        <dbReference type="Proteomes" id="UP000306980"/>
    </source>
</evidence>
<evidence type="ECO:0008006" key="4">
    <source>
        <dbReference type="Google" id="ProtNLM"/>
    </source>
</evidence>
<dbReference type="SUPFAM" id="SSF56059">
    <property type="entry name" value="Glutathione synthetase ATP-binding domain-like"/>
    <property type="match status" value="1"/>
</dbReference>
<dbReference type="Proteomes" id="UP000306980">
    <property type="component" value="Unassembled WGS sequence"/>
</dbReference>
<evidence type="ECO:0000256" key="1">
    <source>
        <dbReference type="SAM" id="Phobius"/>
    </source>
</evidence>
<dbReference type="Pfam" id="PF14305">
    <property type="entry name" value="ATPgrasp_TupA"/>
    <property type="match status" value="1"/>
</dbReference>
<dbReference type="RefSeq" id="WP_138602811.1">
    <property type="nucleotide sequence ID" value="NZ_VCIA01000001.1"/>
</dbReference>
<keyword evidence="1" id="KW-0472">Membrane</keyword>
<gene>
    <name evidence="2" type="ORF">FFL34_07215</name>
</gene>